<feature type="region of interest" description="Disordered" evidence="1">
    <location>
        <begin position="50"/>
        <end position="74"/>
    </location>
</feature>
<evidence type="ECO:0000313" key="2">
    <source>
        <dbReference type="EnsemblPlants" id="OB10G21620.1"/>
    </source>
</evidence>
<dbReference type="HOGENOM" id="CLU_1840277_0_0_1"/>
<reference evidence="2" key="2">
    <citation type="submission" date="2013-04" db="UniProtKB">
        <authorList>
            <consortium name="EnsemblPlants"/>
        </authorList>
    </citation>
    <scope>IDENTIFICATION</scope>
</reference>
<sequence>LEGGGVLVPAPVDAGLGEAGVADDLGEALAGLLLGDVALGDVLLEGREEEAEERDVLAEEAGGGDAARVEGGEGHAGGLVVPPVELLHRQHVAHLAVLVGLGAVELAAVDHRRRAHAVQPRRQPPQVPQVRLRRHVPRQR</sequence>
<proteinExistence type="predicted"/>
<protein>
    <submittedName>
        <fullName evidence="2">Uncharacterized protein</fullName>
    </submittedName>
</protein>
<feature type="region of interest" description="Disordered" evidence="1">
    <location>
        <begin position="114"/>
        <end position="140"/>
    </location>
</feature>
<name>J3N3R4_ORYBR</name>
<feature type="compositionally biased region" description="Basic residues" evidence="1">
    <location>
        <begin position="131"/>
        <end position="140"/>
    </location>
</feature>
<reference evidence="2" key="1">
    <citation type="journal article" date="2013" name="Nat. Commun.">
        <title>Whole-genome sequencing of Oryza brachyantha reveals mechanisms underlying Oryza genome evolution.</title>
        <authorList>
            <person name="Chen J."/>
            <person name="Huang Q."/>
            <person name="Gao D."/>
            <person name="Wang J."/>
            <person name="Lang Y."/>
            <person name="Liu T."/>
            <person name="Li B."/>
            <person name="Bai Z."/>
            <person name="Luis Goicoechea J."/>
            <person name="Liang C."/>
            <person name="Chen C."/>
            <person name="Zhang W."/>
            <person name="Sun S."/>
            <person name="Liao Y."/>
            <person name="Zhang X."/>
            <person name="Yang L."/>
            <person name="Song C."/>
            <person name="Wang M."/>
            <person name="Shi J."/>
            <person name="Liu G."/>
            <person name="Liu J."/>
            <person name="Zhou H."/>
            <person name="Zhou W."/>
            <person name="Yu Q."/>
            <person name="An N."/>
            <person name="Chen Y."/>
            <person name="Cai Q."/>
            <person name="Wang B."/>
            <person name="Liu B."/>
            <person name="Min J."/>
            <person name="Huang Y."/>
            <person name="Wu H."/>
            <person name="Li Z."/>
            <person name="Zhang Y."/>
            <person name="Yin Y."/>
            <person name="Song W."/>
            <person name="Jiang J."/>
            <person name="Jackson S.A."/>
            <person name="Wing R.A."/>
            <person name="Wang J."/>
            <person name="Chen M."/>
        </authorList>
    </citation>
    <scope>NUCLEOTIDE SEQUENCE [LARGE SCALE GENOMIC DNA]</scope>
    <source>
        <strain evidence="2">cv. IRGC 101232</strain>
    </source>
</reference>
<evidence type="ECO:0000256" key="1">
    <source>
        <dbReference type="SAM" id="MobiDB-lite"/>
    </source>
</evidence>
<dbReference type="Gramene" id="OB10G21620.1">
    <property type="protein sequence ID" value="OB10G21620.1"/>
    <property type="gene ID" value="OB10G21620"/>
</dbReference>
<dbReference type="EnsemblPlants" id="OB10G21620.1">
    <property type="protein sequence ID" value="OB10G21620.1"/>
    <property type="gene ID" value="OB10G21620"/>
</dbReference>
<dbReference type="Proteomes" id="UP000006038">
    <property type="component" value="Chromosome 10"/>
</dbReference>
<organism evidence="2">
    <name type="scientific">Oryza brachyantha</name>
    <name type="common">malo sina</name>
    <dbReference type="NCBI Taxonomy" id="4533"/>
    <lineage>
        <taxon>Eukaryota</taxon>
        <taxon>Viridiplantae</taxon>
        <taxon>Streptophyta</taxon>
        <taxon>Embryophyta</taxon>
        <taxon>Tracheophyta</taxon>
        <taxon>Spermatophyta</taxon>
        <taxon>Magnoliopsida</taxon>
        <taxon>Liliopsida</taxon>
        <taxon>Poales</taxon>
        <taxon>Poaceae</taxon>
        <taxon>BOP clade</taxon>
        <taxon>Oryzoideae</taxon>
        <taxon>Oryzeae</taxon>
        <taxon>Oryzinae</taxon>
        <taxon>Oryza</taxon>
    </lineage>
</organism>
<keyword evidence="3" id="KW-1185">Reference proteome</keyword>
<dbReference type="AlphaFoldDB" id="J3N3R4"/>
<accession>J3N3R4</accession>
<evidence type="ECO:0000313" key="3">
    <source>
        <dbReference type="Proteomes" id="UP000006038"/>
    </source>
</evidence>